<dbReference type="Proteomes" id="UP000886520">
    <property type="component" value="Chromosome 8"/>
</dbReference>
<dbReference type="EMBL" id="JABFUD020000008">
    <property type="protein sequence ID" value="KAI5076629.1"/>
    <property type="molecule type" value="Genomic_DNA"/>
</dbReference>
<evidence type="ECO:0000313" key="3">
    <source>
        <dbReference type="Proteomes" id="UP000886520"/>
    </source>
</evidence>
<evidence type="ECO:0000256" key="1">
    <source>
        <dbReference type="SAM" id="MobiDB-lite"/>
    </source>
</evidence>
<proteinExistence type="predicted"/>
<comment type="caution">
    <text evidence="2">The sequence shown here is derived from an EMBL/GenBank/DDBJ whole genome shotgun (WGS) entry which is preliminary data.</text>
</comment>
<name>A0A9D4ZIF0_ADICA</name>
<sequence length="90" mass="10128">MRAACENLDKWKQQKEVAKARVEAGSSHHLGNGRWTSFEANFWSMTGRDPKPYEREYASKKGLNALMDILSSHGGMNPTDTPLGRDEMSD</sequence>
<keyword evidence="3" id="KW-1185">Reference proteome</keyword>
<dbReference type="AlphaFoldDB" id="A0A9D4ZIF0"/>
<reference evidence="2" key="1">
    <citation type="submission" date="2021-01" db="EMBL/GenBank/DDBJ databases">
        <title>Adiantum capillus-veneris genome.</title>
        <authorList>
            <person name="Fang Y."/>
            <person name="Liao Q."/>
        </authorList>
    </citation>
    <scope>NUCLEOTIDE SEQUENCE</scope>
    <source>
        <strain evidence="2">H3</strain>
        <tissue evidence="2">Leaf</tissue>
    </source>
</reference>
<accession>A0A9D4ZIF0</accession>
<gene>
    <name evidence="2" type="ORF">GOP47_0008694</name>
</gene>
<protein>
    <submittedName>
        <fullName evidence="2">Uncharacterized protein</fullName>
    </submittedName>
</protein>
<evidence type="ECO:0000313" key="2">
    <source>
        <dbReference type="EMBL" id="KAI5076629.1"/>
    </source>
</evidence>
<feature type="region of interest" description="Disordered" evidence="1">
    <location>
        <begin position="70"/>
        <end position="90"/>
    </location>
</feature>
<organism evidence="2 3">
    <name type="scientific">Adiantum capillus-veneris</name>
    <name type="common">Maidenhair fern</name>
    <dbReference type="NCBI Taxonomy" id="13818"/>
    <lineage>
        <taxon>Eukaryota</taxon>
        <taxon>Viridiplantae</taxon>
        <taxon>Streptophyta</taxon>
        <taxon>Embryophyta</taxon>
        <taxon>Tracheophyta</taxon>
        <taxon>Polypodiopsida</taxon>
        <taxon>Polypodiidae</taxon>
        <taxon>Polypodiales</taxon>
        <taxon>Pteridineae</taxon>
        <taxon>Pteridaceae</taxon>
        <taxon>Vittarioideae</taxon>
        <taxon>Adiantum</taxon>
    </lineage>
</organism>